<dbReference type="InterPro" id="IPR019650">
    <property type="entry name" value="DUF2513"/>
</dbReference>
<organism evidence="1">
    <name type="scientific">Agrobacterium rosae</name>
    <dbReference type="NCBI Taxonomy" id="1972867"/>
    <lineage>
        <taxon>Bacteria</taxon>
        <taxon>Pseudomonadati</taxon>
        <taxon>Pseudomonadota</taxon>
        <taxon>Alphaproteobacteria</taxon>
        <taxon>Hyphomicrobiales</taxon>
        <taxon>Rhizobiaceae</taxon>
        <taxon>Rhizobium/Agrobacterium group</taxon>
        <taxon>Agrobacterium</taxon>
    </lineage>
</organism>
<gene>
    <name evidence="1" type="ORF">RMR22_11105</name>
</gene>
<protein>
    <recommendedName>
        <fullName evidence="2">DUF2513 domain-containing protein</fullName>
    </recommendedName>
</protein>
<accession>A0AAW9FIM5</accession>
<dbReference type="AlphaFoldDB" id="A0AAW9FIM5"/>
<proteinExistence type="predicted"/>
<evidence type="ECO:0000313" key="1">
    <source>
        <dbReference type="EMBL" id="MDX8302800.1"/>
    </source>
</evidence>
<dbReference type="Pfam" id="PF10711">
    <property type="entry name" value="DUF2513"/>
    <property type="match status" value="1"/>
</dbReference>
<reference evidence="1" key="1">
    <citation type="journal article" date="2023" name="Phytobiomes J">
        <title>Deciphering the key players within the bacterial microbiota associated with aerial crown gall tumors on rhododendron: Insights into the gallobiome.</title>
        <authorList>
            <person name="Kuzmanovic N."/>
            <person name="Nesme J."/>
            <person name="Wolf J."/>
            <person name="Neumann-Schaal M."/>
            <person name="Petersen J."/>
            <person name="Fernandez-Gnecco G."/>
            <person name="Sproeer C."/>
            <person name="Bunk B."/>
            <person name="Overmann J."/>
            <person name="Sorensen S.J."/>
            <person name="Idczak E."/>
            <person name="Smalla K."/>
        </authorList>
    </citation>
    <scope>NUCLEOTIDE SEQUENCE</scope>
    <source>
        <strain evidence="1">Rho-11.1</strain>
    </source>
</reference>
<dbReference type="RefSeq" id="WP_320202807.1">
    <property type="nucleotide sequence ID" value="NZ_CP192781.1"/>
</dbReference>
<dbReference type="EMBL" id="JAVRAF010000003">
    <property type="protein sequence ID" value="MDX8302800.1"/>
    <property type="molecule type" value="Genomic_DNA"/>
</dbReference>
<sequence length="161" mass="17675">MDLLNRGIQRDLLKQLSEKYPHDADVQRGFAEYEKRQVQYNLFYLHEHGLVDIKAHKLLDGSFPIMSAKITAKGIDFITDDGGLGSILNVLTVRLHEDTLKSIIIGKVEASQADPSVKASVIAKIKGLPADALGKLAEQALDAGLGSIPDLTSWLKEIIPF</sequence>
<name>A0AAW9FIM5_9HYPH</name>
<evidence type="ECO:0008006" key="2">
    <source>
        <dbReference type="Google" id="ProtNLM"/>
    </source>
</evidence>
<comment type="caution">
    <text evidence="1">The sequence shown here is derived from an EMBL/GenBank/DDBJ whole genome shotgun (WGS) entry which is preliminary data.</text>
</comment>